<sequence length="253" mass="27568">MSPNGTDANGLSAKPVPRALTSKQERRLVDFLDETFLQLTRNFKKRSEASSKAQTLPAYLEETRHILALILQIPPIDPSTSLRTAYLLRLTGDSLGSIPGYKIGTGDGVREILQDLADFLDDLDQAWVAVLKGQVWDPRTAEGVDLNINTDSSALPRPLKSSPPSQTDLTRLRSLLLSGESALEDWMSNDGAQGDEAAPDESEDVSTMLDRLGLLDDFDSLFARTFGLLGEFGGDNSAQDLNSDLADTMELDL</sequence>
<dbReference type="OMA" id="HASKQTQ"/>
<evidence type="ECO:0000313" key="2">
    <source>
        <dbReference type="EMBL" id="KJA19074.1"/>
    </source>
</evidence>
<gene>
    <name evidence="2" type="ORF">HYPSUDRAFT_144172</name>
</gene>
<feature type="region of interest" description="Disordered" evidence="1">
    <location>
        <begin position="148"/>
        <end position="167"/>
    </location>
</feature>
<reference evidence="3" key="1">
    <citation type="submission" date="2014-04" db="EMBL/GenBank/DDBJ databases">
        <title>Evolutionary Origins and Diversification of the Mycorrhizal Mutualists.</title>
        <authorList>
            <consortium name="DOE Joint Genome Institute"/>
            <consortium name="Mycorrhizal Genomics Consortium"/>
            <person name="Kohler A."/>
            <person name="Kuo A."/>
            <person name="Nagy L.G."/>
            <person name="Floudas D."/>
            <person name="Copeland A."/>
            <person name="Barry K.W."/>
            <person name="Cichocki N."/>
            <person name="Veneault-Fourrey C."/>
            <person name="LaButti K."/>
            <person name="Lindquist E.A."/>
            <person name="Lipzen A."/>
            <person name="Lundell T."/>
            <person name="Morin E."/>
            <person name="Murat C."/>
            <person name="Riley R."/>
            <person name="Ohm R."/>
            <person name="Sun H."/>
            <person name="Tunlid A."/>
            <person name="Henrissat B."/>
            <person name="Grigoriev I.V."/>
            <person name="Hibbett D.S."/>
            <person name="Martin F."/>
        </authorList>
    </citation>
    <scope>NUCLEOTIDE SEQUENCE [LARGE SCALE GENOMIC DNA]</scope>
    <source>
        <strain evidence="3">FD-334 SS-4</strain>
    </source>
</reference>
<accession>A0A0D2NJK9</accession>
<name>A0A0D2NJK9_HYPSF</name>
<evidence type="ECO:0000256" key="1">
    <source>
        <dbReference type="SAM" id="MobiDB-lite"/>
    </source>
</evidence>
<evidence type="ECO:0000313" key="3">
    <source>
        <dbReference type="Proteomes" id="UP000054270"/>
    </source>
</evidence>
<protein>
    <submittedName>
        <fullName evidence="2">Uncharacterized protein</fullName>
    </submittedName>
</protein>
<proteinExistence type="predicted"/>
<organism evidence="2 3">
    <name type="scientific">Hypholoma sublateritium (strain FD-334 SS-4)</name>
    <dbReference type="NCBI Taxonomy" id="945553"/>
    <lineage>
        <taxon>Eukaryota</taxon>
        <taxon>Fungi</taxon>
        <taxon>Dikarya</taxon>
        <taxon>Basidiomycota</taxon>
        <taxon>Agaricomycotina</taxon>
        <taxon>Agaricomycetes</taxon>
        <taxon>Agaricomycetidae</taxon>
        <taxon>Agaricales</taxon>
        <taxon>Agaricineae</taxon>
        <taxon>Strophariaceae</taxon>
        <taxon>Hypholoma</taxon>
    </lineage>
</organism>
<keyword evidence="3" id="KW-1185">Reference proteome</keyword>
<dbReference type="Proteomes" id="UP000054270">
    <property type="component" value="Unassembled WGS sequence"/>
</dbReference>
<dbReference type="OrthoDB" id="2574879at2759"/>
<dbReference type="AlphaFoldDB" id="A0A0D2NJK9"/>
<dbReference type="EMBL" id="KN817581">
    <property type="protein sequence ID" value="KJA19074.1"/>
    <property type="molecule type" value="Genomic_DNA"/>
</dbReference>